<dbReference type="PANTHER" id="PTHR10801">
    <property type="entry name" value="24-DEHYDROCHOLESTEROL REDUCTASE"/>
    <property type="match status" value="1"/>
</dbReference>
<reference evidence="1" key="2">
    <citation type="submission" date="2020-06" db="EMBL/GenBank/DDBJ databases">
        <title>Helianthus annuus Genome sequencing and assembly Release 2.</title>
        <authorList>
            <person name="Gouzy J."/>
            <person name="Langlade N."/>
            <person name="Munos S."/>
        </authorList>
    </citation>
    <scope>NUCLEOTIDE SEQUENCE</scope>
    <source>
        <tissue evidence="1">Leaves</tissue>
    </source>
</reference>
<dbReference type="EMBL" id="MNCJ02000323">
    <property type="protein sequence ID" value="KAF5796104.1"/>
    <property type="molecule type" value="Genomic_DNA"/>
</dbReference>
<keyword evidence="2" id="KW-1185">Reference proteome</keyword>
<proteinExistence type="predicted"/>
<keyword evidence="1" id="KW-0560">Oxidoreductase</keyword>
<dbReference type="Proteomes" id="UP000215914">
    <property type="component" value="Unassembled WGS sequence"/>
</dbReference>
<comment type="caution">
    <text evidence="1">The sequence shown here is derived from an EMBL/GenBank/DDBJ whole genome shotgun (WGS) entry which is preliminary data.</text>
</comment>
<name>A0A9K3IFT8_HELAN</name>
<gene>
    <name evidence="1" type="ORF">HanXRQr2_Chr08g0347501</name>
</gene>
<sequence>MIITIFFIKQVYPILLCPHRLYKHPYKTMMYPDLGFEEECRRGDTAYAQMYTDIGLYYAP</sequence>
<evidence type="ECO:0000313" key="2">
    <source>
        <dbReference type="Proteomes" id="UP000215914"/>
    </source>
</evidence>
<reference evidence="1" key="1">
    <citation type="journal article" date="2017" name="Nature">
        <title>The sunflower genome provides insights into oil metabolism, flowering and Asterid evolution.</title>
        <authorList>
            <person name="Badouin H."/>
            <person name="Gouzy J."/>
            <person name="Grassa C.J."/>
            <person name="Murat F."/>
            <person name="Staton S.E."/>
            <person name="Cottret L."/>
            <person name="Lelandais-Briere C."/>
            <person name="Owens G.L."/>
            <person name="Carrere S."/>
            <person name="Mayjonade B."/>
            <person name="Legrand L."/>
            <person name="Gill N."/>
            <person name="Kane N.C."/>
            <person name="Bowers J.E."/>
            <person name="Hubner S."/>
            <person name="Bellec A."/>
            <person name="Berard A."/>
            <person name="Berges H."/>
            <person name="Blanchet N."/>
            <person name="Boniface M.C."/>
            <person name="Brunel D."/>
            <person name="Catrice O."/>
            <person name="Chaidir N."/>
            <person name="Claudel C."/>
            <person name="Donnadieu C."/>
            <person name="Faraut T."/>
            <person name="Fievet G."/>
            <person name="Helmstetter N."/>
            <person name="King M."/>
            <person name="Knapp S.J."/>
            <person name="Lai Z."/>
            <person name="Le Paslier M.C."/>
            <person name="Lippi Y."/>
            <person name="Lorenzon L."/>
            <person name="Mandel J.R."/>
            <person name="Marage G."/>
            <person name="Marchand G."/>
            <person name="Marquand E."/>
            <person name="Bret-Mestries E."/>
            <person name="Morien E."/>
            <person name="Nambeesan S."/>
            <person name="Nguyen T."/>
            <person name="Pegot-Espagnet P."/>
            <person name="Pouilly N."/>
            <person name="Raftis F."/>
            <person name="Sallet E."/>
            <person name="Schiex T."/>
            <person name="Thomas J."/>
            <person name="Vandecasteele C."/>
            <person name="Vares D."/>
            <person name="Vear F."/>
            <person name="Vautrin S."/>
            <person name="Crespi M."/>
            <person name="Mangin B."/>
            <person name="Burke J.M."/>
            <person name="Salse J."/>
            <person name="Munos S."/>
            <person name="Vincourt P."/>
            <person name="Rieseberg L.H."/>
            <person name="Langlade N.B."/>
        </authorList>
    </citation>
    <scope>NUCLEOTIDE SEQUENCE</scope>
    <source>
        <tissue evidence="1">Leaves</tissue>
    </source>
</reference>
<organism evidence="1 2">
    <name type="scientific">Helianthus annuus</name>
    <name type="common">Common sunflower</name>
    <dbReference type="NCBI Taxonomy" id="4232"/>
    <lineage>
        <taxon>Eukaryota</taxon>
        <taxon>Viridiplantae</taxon>
        <taxon>Streptophyta</taxon>
        <taxon>Embryophyta</taxon>
        <taxon>Tracheophyta</taxon>
        <taxon>Spermatophyta</taxon>
        <taxon>Magnoliopsida</taxon>
        <taxon>eudicotyledons</taxon>
        <taxon>Gunneridae</taxon>
        <taxon>Pentapetalae</taxon>
        <taxon>asterids</taxon>
        <taxon>campanulids</taxon>
        <taxon>Asterales</taxon>
        <taxon>Asteraceae</taxon>
        <taxon>Asteroideae</taxon>
        <taxon>Heliantheae alliance</taxon>
        <taxon>Heliantheae</taxon>
        <taxon>Helianthus</taxon>
    </lineage>
</organism>
<dbReference type="GO" id="GO:0050614">
    <property type="term" value="F:Delta24-sterol reductase activity"/>
    <property type="evidence" value="ECO:0007669"/>
    <property type="project" value="UniProtKB-EC"/>
</dbReference>
<protein>
    <submittedName>
        <fullName evidence="1">Delta(24)-sterol reductase</fullName>
        <ecNumber evidence="1">1.3.1.72</ecNumber>
    </submittedName>
</protein>
<accession>A0A9K3IFT8</accession>
<dbReference type="PANTHER" id="PTHR10801:SF20">
    <property type="entry name" value="DELTA(24)-STEROL REDUCTASE-RELATED"/>
    <property type="match status" value="1"/>
</dbReference>
<evidence type="ECO:0000313" key="1">
    <source>
        <dbReference type="EMBL" id="KAF5796104.1"/>
    </source>
</evidence>
<dbReference type="AlphaFoldDB" id="A0A9K3IFT8"/>
<dbReference type="InterPro" id="IPR040165">
    <property type="entry name" value="Diminuto-like"/>
</dbReference>
<dbReference type="EC" id="1.3.1.72" evidence="1"/>
<dbReference type="Gramene" id="mRNA:HanXRQr2_Chr08g0347501">
    <property type="protein sequence ID" value="CDS:HanXRQr2_Chr08g0347501.1"/>
    <property type="gene ID" value="HanXRQr2_Chr08g0347501"/>
</dbReference>